<feature type="compositionally biased region" description="Polar residues" evidence="1">
    <location>
        <begin position="155"/>
        <end position="169"/>
    </location>
</feature>
<evidence type="ECO:0000256" key="1">
    <source>
        <dbReference type="SAM" id="MobiDB-lite"/>
    </source>
</evidence>
<feature type="region of interest" description="Disordered" evidence="1">
    <location>
        <begin position="138"/>
        <end position="169"/>
    </location>
</feature>
<comment type="caution">
    <text evidence="2">The sequence shown here is derived from an EMBL/GenBank/DDBJ whole genome shotgun (WGS) entry which is preliminary data.</text>
</comment>
<proteinExistence type="predicted"/>
<gene>
    <name evidence="2" type="ORF">MSEN_41980</name>
</gene>
<evidence type="ECO:0000313" key="3">
    <source>
        <dbReference type="Proteomes" id="UP000465263"/>
    </source>
</evidence>
<evidence type="ECO:0000313" key="2">
    <source>
        <dbReference type="EMBL" id="GFG72478.1"/>
    </source>
</evidence>
<sequence length="169" mass="18087">MRSKLEVWAAEPADAVLWAGGLICDRALGGWDVVVLVPNPSDDRALDILGAEIRGRESHSTLPDLANPVVTIRVGSDDLDETPQVEYYVCGPLELDGYGFRHRLSAGARAFKAHALRAAGLEAEVATAEMFRPAHTAEAPTAHRHHGRIGRWPNVGQSNDASSTPGACC</sequence>
<dbReference type="AlphaFoldDB" id="A0A7I9XRR9"/>
<protein>
    <submittedName>
        <fullName evidence="2">Uncharacterized protein</fullName>
    </submittedName>
</protein>
<name>A0A7I9XRR9_9MYCO</name>
<accession>A0A7I9XRR9</accession>
<keyword evidence="3" id="KW-1185">Reference proteome</keyword>
<dbReference type="EMBL" id="BLKV01000003">
    <property type="protein sequence ID" value="GFG72478.1"/>
    <property type="molecule type" value="Genomic_DNA"/>
</dbReference>
<dbReference type="Proteomes" id="UP000465263">
    <property type="component" value="Unassembled WGS sequence"/>
</dbReference>
<reference evidence="2 3" key="1">
    <citation type="journal article" date="2019" name="Emerg. Microbes Infect.">
        <title>Comprehensive subspecies identification of 175 nontuberculous mycobacteria species based on 7547 genomic profiles.</title>
        <authorList>
            <person name="Matsumoto Y."/>
            <person name="Kinjo T."/>
            <person name="Motooka D."/>
            <person name="Nabeya D."/>
            <person name="Jung N."/>
            <person name="Uechi K."/>
            <person name="Horii T."/>
            <person name="Iida T."/>
            <person name="Fujita J."/>
            <person name="Nakamura S."/>
        </authorList>
    </citation>
    <scope>NUCLEOTIDE SEQUENCE [LARGE SCALE GENOMIC DNA]</scope>
    <source>
        <strain evidence="2 3">JCM 16017</strain>
    </source>
</reference>
<organism evidence="2 3">
    <name type="scientific">Mycolicibacter senuensis</name>
    <dbReference type="NCBI Taxonomy" id="386913"/>
    <lineage>
        <taxon>Bacteria</taxon>
        <taxon>Bacillati</taxon>
        <taxon>Actinomycetota</taxon>
        <taxon>Actinomycetes</taxon>
        <taxon>Mycobacteriales</taxon>
        <taxon>Mycobacteriaceae</taxon>
        <taxon>Mycolicibacter</taxon>
    </lineage>
</organism>